<dbReference type="Gene3D" id="3.40.1000.30">
    <property type="match status" value="1"/>
</dbReference>
<dbReference type="GO" id="GO:1903599">
    <property type="term" value="P:positive regulation of autophagy of mitochondrion"/>
    <property type="evidence" value="ECO:0007669"/>
    <property type="project" value="TreeGrafter"/>
</dbReference>
<dbReference type="EMBL" id="WNYA01001390">
    <property type="protein sequence ID" value="KAG8545860.1"/>
    <property type="molecule type" value="Genomic_DNA"/>
</dbReference>
<dbReference type="AlphaFoldDB" id="A0AAV6ZCD9"/>
<proteinExistence type="predicted"/>
<dbReference type="Proteomes" id="UP000824782">
    <property type="component" value="Unassembled WGS sequence"/>
</dbReference>
<protein>
    <submittedName>
        <fullName evidence="2">Uncharacterized protein</fullName>
    </submittedName>
</protein>
<dbReference type="PANTHER" id="PTHR15537:SF2">
    <property type="entry name" value="F-BOX ONLY PROTEIN 7"/>
    <property type="match status" value="1"/>
</dbReference>
<organism evidence="2 3">
    <name type="scientific">Engystomops pustulosus</name>
    <name type="common">Tungara frog</name>
    <name type="synonym">Physalaemus pustulosus</name>
    <dbReference type="NCBI Taxonomy" id="76066"/>
    <lineage>
        <taxon>Eukaryota</taxon>
        <taxon>Metazoa</taxon>
        <taxon>Chordata</taxon>
        <taxon>Craniata</taxon>
        <taxon>Vertebrata</taxon>
        <taxon>Euteleostomi</taxon>
        <taxon>Amphibia</taxon>
        <taxon>Batrachia</taxon>
        <taxon>Anura</taxon>
        <taxon>Neobatrachia</taxon>
        <taxon>Hyloidea</taxon>
        <taxon>Leptodactylidae</taxon>
        <taxon>Leiuperinae</taxon>
        <taxon>Engystomops</taxon>
    </lineage>
</organism>
<comment type="caution">
    <text evidence="2">The sequence shown here is derived from an EMBL/GenBank/DDBJ whole genome shotgun (WGS) entry which is preliminary data.</text>
</comment>
<dbReference type="PANTHER" id="PTHR15537">
    <property type="entry name" value="F-BOX ONLY PROTEIN 7"/>
    <property type="match status" value="1"/>
</dbReference>
<reference evidence="2" key="1">
    <citation type="thesis" date="2020" institute="ProQuest LLC" country="789 East Eisenhower Parkway, Ann Arbor, MI, USA">
        <title>Comparative Genomics and Chromosome Evolution.</title>
        <authorList>
            <person name="Mudd A.B."/>
        </authorList>
    </citation>
    <scope>NUCLEOTIDE SEQUENCE</scope>
    <source>
        <strain evidence="2">237g6f4</strain>
        <tissue evidence="2">Blood</tissue>
    </source>
</reference>
<name>A0AAV6ZCD9_ENGPU</name>
<evidence type="ECO:0000313" key="3">
    <source>
        <dbReference type="Proteomes" id="UP000824782"/>
    </source>
</evidence>
<dbReference type="GO" id="GO:0019901">
    <property type="term" value="F:protein kinase binding"/>
    <property type="evidence" value="ECO:0007669"/>
    <property type="project" value="InterPro"/>
</dbReference>
<sequence length="66" mass="6849">MVETGYIEEGVRTPPSSMPGGWRSSAGGVYKLRYSHPLCGDSSAVLVLVPMGKLLIVNATLPTGGS</sequence>
<feature type="region of interest" description="Disordered" evidence="1">
    <location>
        <begin position="1"/>
        <end position="20"/>
    </location>
</feature>
<evidence type="ECO:0000313" key="2">
    <source>
        <dbReference type="EMBL" id="KAG8545860.1"/>
    </source>
</evidence>
<evidence type="ECO:0000256" key="1">
    <source>
        <dbReference type="SAM" id="MobiDB-lite"/>
    </source>
</evidence>
<keyword evidence="3" id="KW-1185">Reference proteome</keyword>
<gene>
    <name evidence="2" type="ORF">GDO81_020185</name>
</gene>
<dbReference type="InterPro" id="IPR047118">
    <property type="entry name" value="Fbxo7"/>
</dbReference>
<accession>A0AAV6ZCD9</accession>